<organism evidence="2 3">
    <name type="scientific">Cutibacterium modestum HL044PA1</name>
    <dbReference type="NCBI Taxonomy" id="765109"/>
    <lineage>
        <taxon>Bacteria</taxon>
        <taxon>Bacillati</taxon>
        <taxon>Actinomycetota</taxon>
        <taxon>Actinomycetes</taxon>
        <taxon>Propionibacteriales</taxon>
        <taxon>Propionibacteriaceae</taxon>
        <taxon>Cutibacterium</taxon>
        <taxon>Cutibacterium modestum</taxon>
    </lineage>
</organism>
<protein>
    <submittedName>
        <fullName evidence="2">Uncharacterized protein</fullName>
    </submittedName>
</protein>
<evidence type="ECO:0000313" key="2">
    <source>
        <dbReference type="EMBL" id="EFS91496.1"/>
    </source>
</evidence>
<reference evidence="2" key="1">
    <citation type="submission" date="2010-08" db="EMBL/GenBank/DDBJ databases">
        <authorList>
            <person name="Weinstock G."/>
            <person name="Sodergren E."/>
            <person name="Clifton S."/>
            <person name="Fulton L."/>
            <person name="Fulton B."/>
            <person name="Courtney L."/>
            <person name="Fronick C."/>
            <person name="Harrison M."/>
            <person name="Strong C."/>
            <person name="Farmer C."/>
            <person name="Delahaunty K."/>
            <person name="Markovic C."/>
            <person name="Hall O."/>
            <person name="Minx P."/>
            <person name="Tomlinson C."/>
            <person name="Mitreva M."/>
            <person name="Hou S."/>
            <person name="Chen J."/>
            <person name="Wollam A."/>
            <person name="Pepin K.H."/>
            <person name="Johnson M."/>
            <person name="Bhonagiri V."/>
            <person name="Zhang X."/>
            <person name="Suruliraj S."/>
            <person name="Warren W."/>
            <person name="Chinwalla A."/>
            <person name="Mardis E.R."/>
            <person name="Wilson R.K."/>
        </authorList>
    </citation>
    <scope>NUCLEOTIDE SEQUENCE [LARGE SCALE GENOMIC DNA]</scope>
    <source>
        <strain evidence="2">HL044PA1</strain>
    </source>
</reference>
<feature type="region of interest" description="Disordered" evidence="1">
    <location>
        <begin position="1"/>
        <end position="39"/>
    </location>
</feature>
<dbReference type="Proteomes" id="UP000003179">
    <property type="component" value="Unassembled WGS sequence"/>
</dbReference>
<evidence type="ECO:0000256" key="1">
    <source>
        <dbReference type="SAM" id="MobiDB-lite"/>
    </source>
</evidence>
<sequence>MDGGQGIVNMERSQPPRWQDKPFTLRQMFTRTGQRRRHP</sequence>
<name>A0ABP2K7D1_9ACTN</name>
<keyword evidence="3" id="KW-1185">Reference proteome</keyword>
<dbReference type="EMBL" id="ADZU01000040">
    <property type="protein sequence ID" value="EFS91496.1"/>
    <property type="molecule type" value="Genomic_DNA"/>
</dbReference>
<comment type="caution">
    <text evidence="2">The sequence shown here is derived from an EMBL/GenBank/DDBJ whole genome shotgun (WGS) entry which is preliminary data.</text>
</comment>
<proteinExistence type="predicted"/>
<evidence type="ECO:0000313" key="3">
    <source>
        <dbReference type="Proteomes" id="UP000003179"/>
    </source>
</evidence>
<gene>
    <name evidence="2" type="ORF">HMPREF9607_02405</name>
</gene>
<accession>A0ABP2K7D1</accession>